<dbReference type="PANTHER" id="PTHR36350">
    <property type="entry name" value="TRANSMEMBRANE PROTEIN"/>
    <property type="match status" value="1"/>
</dbReference>
<evidence type="ECO:0000313" key="1">
    <source>
        <dbReference type="EMBL" id="RWR96194.1"/>
    </source>
</evidence>
<comment type="caution">
    <text evidence="1">The sequence shown here is derived from an EMBL/GenBank/DDBJ whole genome shotgun (WGS) entry which is preliminary data.</text>
</comment>
<sequence length="304" mass="34211">MGAAPLTLSSCIKIDPVRLLLTSTGHKPTIMISRRNNQITLHQASLFPSGHLQVMCGHKCRHVVKAVGINGGDENDGTKKARGVVGATVVLACVIGAMSFTRPMCRPALAIWPFWSSETKVETKEVQTDKESTLATLMHWEKLMLPTTDHRDVAQDFNECVNNDRVDLADLKAAVRNLAFRADKEKAAKALARLSERYNKLLEIRKPQEARNFGLALVEMLIYQKKYNEAYKLAEELYNTRASDFDAADPILYKVVISMMLEKKQDSKELWNEFVKKVPAGPMATETIKFEDFQTKMINLRGQK</sequence>
<dbReference type="AlphaFoldDB" id="A0A443PZL7"/>
<protein>
    <submittedName>
        <fullName evidence="1">Uncharacterized protein</fullName>
    </submittedName>
</protein>
<name>A0A443PZL7_9MAGN</name>
<evidence type="ECO:0000313" key="2">
    <source>
        <dbReference type="Proteomes" id="UP000283530"/>
    </source>
</evidence>
<reference evidence="1 2" key="1">
    <citation type="journal article" date="2019" name="Nat. Plants">
        <title>Stout camphor tree genome fills gaps in understanding of flowering plant genome evolution.</title>
        <authorList>
            <person name="Chaw S.M."/>
            <person name="Liu Y.C."/>
            <person name="Wu Y.W."/>
            <person name="Wang H.Y."/>
            <person name="Lin C.I."/>
            <person name="Wu C.S."/>
            <person name="Ke H.M."/>
            <person name="Chang L.Y."/>
            <person name="Hsu C.Y."/>
            <person name="Yang H.T."/>
            <person name="Sudianto E."/>
            <person name="Hsu M.H."/>
            <person name="Wu K.P."/>
            <person name="Wang L.N."/>
            <person name="Leebens-Mack J.H."/>
            <person name="Tsai I.J."/>
        </authorList>
    </citation>
    <scope>NUCLEOTIDE SEQUENCE [LARGE SCALE GENOMIC DNA]</scope>
    <source>
        <strain evidence="2">cv. Chaw 1501</strain>
        <tissue evidence="1">Young leaves</tissue>
    </source>
</reference>
<gene>
    <name evidence="1" type="ORF">CKAN_02556400</name>
</gene>
<accession>A0A443PZL7</accession>
<dbReference type="EMBL" id="QPKB01000012">
    <property type="protein sequence ID" value="RWR96194.1"/>
    <property type="molecule type" value="Genomic_DNA"/>
</dbReference>
<dbReference type="PANTHER" id="PTHR36350:SF3">
    <property type="entry name" value="TRANSMEMBRANE PROTEIN"/>
    <property type="match status" value="1"/>
</dbReference>
<dbReference type="OrthoDB" id="1398107at2759"/>
<keyword evidence="2" id="KW-1185">Reference proteome</keyword>
<organism evidence="1 2">
    <name type="scientific">Cinnamomum micranthum f. kanehirae</name>
    <dbReference type="NCBI Taxonomy" id="337451"/>
    <lineage>
        <taxon>Eukaryota</taxon>
        <taxon>Viridiplantae</taxon>
        <taxon>Streptophyta</taxon>
        <taxon>Embryophyta</taxon>
        <taxon>Tracheophyta</taxon>
        <taxon>Spermatophyta</taxon>
        <taxon>Magnoliopsida</taxon>
        <taxon>Magnoliidae</taxon>
        <taxon>Laurales</taxon>
        <taxon>Lauraceae</taxon>
        <taxon>Cinnamomum</taxon>
    </lineage>
</organism>
<dbReference type="Proteomes" id="UP000283530">
    <property type="component" value="Unassembled WGS sequence"/>
</dbReference>
<proteinExistence type="predicted"/>